<dbReference type="Proteomes" id="UP000886611">
    <property type="component" value="Unassembled WGS sequence"/>
</dbReference>
<evidence type="ECO:0000313" key="5">
    <source>
        <dbReference type="EMBL" id="KAG2459039.1"/>
    </source>
</evidence>
<name>A0A8X7X0I9_POLSE</name>
<accession>A0A8X7X0I9</accession>
<dbReference type="GO" id="GO:0005615">
    <property type="term" value="C:extracellular space"/>
    <property type="evidence" value="ECO:0007669"/>
    <property type="project" value="TreeGrafter"/>
</dbReference>
<reference evidence="5 6" key="1">
    <citation type="journal article" date="2021" name="Cell">
        <title>Tracing the genetic footprints of vertebrate landing in non-teleost ray-finned fishes.</title>
        <authorList>
            <person name="Bi X."/>
            <person name="Wang K."/>
            <person name="Yang L."/>
            <person name="Pan H."/>
            <person name="Jiang H."/>
            <person name="Wei Q."/>
            <person name="Fang M."/>
            <person name="Yu H."/>
            <person name="Zhu C."/>
            <person name="Cai Y."/>
            <person name="He Y."/>
            <person name="Gan X."/>
            <person name="Zeng H."/>
            <person name="Yu D."/>
            <person name="Zhu Y."/>
            <person name="Jiang H."/>
            <person name="Qiu Q."/>
            <person name="Yang H."/>
            <person name="Zhang Y.E."/>
            <person name="Wang W."/>
            <person name="Zhu M."/>
            <person name="He S."/>
            <person name="Zhang G."/>
        </authorList>
    </citation>
    <scope>NUCLEOTIDE SEQUENCE [LARGE SCALE GENOMIC DNA]</scope>
    <source>
        <strain evidence="5">Bchr_013</strain>
    </source>
</reference>
<dbReference type="GO" id="GO:0070492">
    <property type="term" value="F:oligosaccharide binding"/>
    <property type="evidence" value="ECO:0007669"/>
    <property type="project" value="TreeGrafter"/>
</dbReference>
<evidence type="ECO:0000256" key="1">
    <source>
        <dbReference type="ARBA" id="ARBA00022723"/>
    </source>
</evidence>
<dbReference type="GO" id="GO:0046872">
    <property type="term" value="F:metal ion binding"/>
    <property type="evidence" value="ECO:0007669"/>
    <property type="project" value="UniProtKB-KW"/>
</dbReference>
<evidence type="ECO:0000313" key="6">
    <source>
        <dbReference type="Proteomes" id="UP000886611"/>
    </source>
</evidence>
<evidence type="ECO:0000256" key="3">
    <source>
        <dbReference type="ARBA" id="ARBA00022837"/>
    </source>
</evidence>
<sequence length="262" mass="29024">SDGLYYLKSKTGIIYETYCDMTTDGGGWTLVASVHENNMLGRCTVGDRWTSQQGGSSVFPDGDSNWVNKVTFGNAEGATGDDYKNPGYYDIQAQDLSVWHVPNLVSMENWKKSSIARYHTNSRFFPRYGGNLHGLFQHFPLKYKGGVCKTDNGPSIPIVFDEGDAKHLREMYGPRTYAGTEPGYVTFRAFNTEQAALAICSGVKVIGCHTEHVCFGGTGYFPEGSPKQCGDFAGWDWSGYGTHKEWSATKTITESAVLLFYR</sequence>
<dbReference type="EMBL" id="JAATIS010005477">
    <property type="protein sequence ID" value="KAG2459039.1"/>
    <property type="molecule type" value="Genomic_DNA"/>
</dbReference>
<feature type="non-terminal residue" evidence="5">
    <location>
        <position position="262"/>
    </location>
</feature>
<feature type="non-terminal residue" evidence="5">
    <location>
        <position position="1"/>
    </location>
</feature>
<keyword evidence="3" id="KW-0106">Calcium</keyword>
<dbReference type="AlphaFoldDB" id="A0A8X7X0I9"/>
<keyword evidence="4" id="KW-1015">Disulfide bond</keyword>
<dbReference type="InterPro" id="IPR036056">
    <property type="entry name" value="Fibrinogen-like_C"/>
</dbReference>
<gene>
    <name evidence="5" type="primary">Itln2_0</name>
    <name evidence="5" type="ORF">GTO96_0019500</name>
</gene>
<keyword evidence="1" id="KW-0479">Metal-binding</keyword>
<dbReference type="InterPro" id="IPR014716">
    <property type="entry name" value="Fibrinogen_a/b/g_C_1"/>
</dbReference>
<protein>
    <submittedName>
        <fullName evidence="5">ITLN2 protein</fullName>
    </submittedName>
</protein>
<dbReference type="Gene3D" id="3.90.215.10">
    <property type="entry name" value="Gamma Fibrinogen, chain A, domain 1"/>
    <property type="match status" value="1"/>
</dbReference>
<dbReference type="PANTHER" id="PTHR16146">
    <property type="entry name" value="INTELECTIN"/>
    <property type="match status" value="1"/>
</dbReference>
<evidence type="ECO:0000256" key="2">
    <source>
        <dbReference type="ARBA" id="ARBA00022734"/>
    </source>
</evidence>
<proteinExistence type="predicted"/>
<organism evidence="5 6">
    <name type="scientific">Polypterus senegalus</name>
    <name type="common">Senegal bichir</name>
    <dbReference type="NCBI Taxonomy" id="55291"/>
    <lineage>
        <taxon>Eukaryota</taxon>
        <taxon>Metazoa</taxon>
        <taxon>Chordata</taxon>
        <taxon>Craniata</taxon>
        <taxon>Vertebrata</taxon>
        <taxon>Euteleostomi</taxon>
        <taxon>Actinopterygii</taxon>
        <taxon>Polypteriformes</taxon>
        <taxon>Polypteridae</taxon>
        <taxon>Polypterus</taxon>
    </lineage>
</organism>
<comment type="caution">
    <text evidence="5">The sequence shown here is derived from an EMBL/GenBank/DDBJ whole genome shotgun (WGS) entry which is preliminary data.</text>
</comment>
<keyword evidence="6" id="KW-1185">Reference proteome</keyword>
<keyword evidence="2" id="KW-0430">Lectin</keyword>
<dbReference type="NCBIfam" id="NF040941">
    <property type="entry name" value="GGGWT_bact"/>
    <property type="match status" value="1"/>
</dbReference>
<dbReference type="PANTHER" id="PTHR16146:SF46">
    <property type="entry name" value="INTELECTIN-1A-RELATED"/>
    <property type="match status" value="1"/>
</dbReference>
<evidence type="ECO:0000256" key="4">
    <source>
        <dbReference type="ARBA" id="ARBA00023157"/>
    </source>
</evidence>
<dbReference type="SUPFAM" id="SSF56496">
    <property type="entry name" value="Fibrinogen C-terminal domain-like"/>
    <property type="match status" value="1"/>
</dbReference>